<proteinExistence type="predicted"/>
<comment type="caution">
    <text evidence="1">The sequence shown here is derived from an EMBL/GenBank/DDBJ whole genome shotgun (WGS) entry which is preliminary data.</text>
</comment>
<dbReference type="Proteomes" id="UP000195152">
    <property type="component" value="Unassembled WGS sequence"/>
</dbReference>
<dbReference type="EMBL" id="NFCF01000115">
    <property type="protein sequence ID" value="OTW44146.1"/>
    <property type="molecule type" value="Genomic_DNA"/>
</dbReference>
<organism evidence="1 2">
    <name type="scientific">Bacillus thuringiensis serovar mexicanensis</name>
    <dbReference type="NCBI Taxonomy" id="180868"/>
    <lineage>
        <taxon>Bacteria</taxon>
        <taxon>Bacillati</taxon>
        <taxon>Bacillota</taxon>
        <taxon>Bacilli</taxon>
        <taxon>Bacillales</taxon>
        <taxon>Bacillaceae</taxon>
        <taxon>Bacillus</taxon>
        <taxon>Bacillus cereus group</taxon>
    </lineage>
</organism>
<dbReference type="AlphaFoldDB" id="A0A242VY70"/>
<gene>
    <name evidence="1" type="ORF">BK699_31585</name>
</gene>
<reference evidence="1 2" key="1">
    <citation type="submission" date="2016-10" db="EMBL/GenBank/DDBJ databases">
        <title>Comparative genomics of Bacillus thuringiensis reveals a path to pathogens against multiple invertebrate hosts.</title>
        <authorList>
            <person name="Zheng J."/>
            <person name="Gao Q."/>
            <person name="Liu H."/>
            <person name="Peng D."/>
            <person name="Ruan L."/>
            <person name="Sun M."/>
        </authorList>
    </citation>
    <scope>NUCLEOTIDE SEQUENCE [LARGE SCALE GENOMIC DNA]</scope>
    <source>
        <strain evidence="1">BGSC 4AC1</strain>
    </source>
</reference>
<accession>A0A242VY70</accession>
<evidence type="ECO:0000313" key="1">
    <source>
        <dbReference type="EMBL" id="OTW44146.1"/>
    </source>
</evidence>
<sequence>MYPPFFFIMLYVTRKNMHKENKRYIMSGCFALYIFSELERDG</sequence>
<protein>
    <submittedName>
        <fullName evidence="1">Uncharacterized protein</fullName>
    </submittedName>
</protein>
<evidence type="ECO:0000313" key="2">
    <source>
        <dbReference type="Proteomes" id="UP000195152"/>
    </source>
</evidence>
<name>A0A242VY70_BACTU</name>